<keyword evidence="3 6" id="KW-0378">Hydrolase</keyword>
<evidence type="ECO:0000313" key="7">
    <source>
        <dbReference type="Proteomes" id="UP000189462"/>
    </source>
</evidence>
<dbReference type="STRING" id="108003.B1C78_16370"/>
<accession>A0A1V3N8E9</accession>
<keyword evidence="7" id="KW-1185">Reference proteome</keyword>
<dbReference type="RefSeq" id="WP_077280221.1">
    <property type="nucleotide sequence ID" value="NZ_MVBK01000131.1"/>
</dbReference>
<dbReference type="InterPro" id="IPR000073">
    <property type="entry name" value="AB_hydrolase_1"/>
</dbReference>
<dbReference type="GO" id="GO:0034338">
    <property type="term" value="F:short-chain carboxylesterase activity"/>
    <property type="evidence" value="ECO:0007669"/>
    <property type="project" value="TreeGrafter"/>
</dbReference>
<dbReference type="PIRSF" id="PIRSF005211">
    <property type="entry name" value="Ab_hydro_YheT"/>
    <property type="match status" value="1"/>
</dbReference>
<feature type="active site" description="Charge relay system" evidence="4">
    <location>
        <position position="290"/>
    </location>
</feature>
<evidence type="ECO:0000259" key="5">
    <source>
        <dbReference type="Pfam" id="PF00561"/>
    </source>
</evidence>
<name>A0A1V3N8E9_9GAMM</name>
<comment type="similarity">
    <text evidence="1">Belongs to the AB hydrolase superfamily. AB hydrolase 4 family.</text>
</comment>
<dbReference type="EMBL" id="MVBK01000131">
    <property type="protein sequence ID" value="OOG21369.1"/>
    <property type="molecule type" value="Genomic_DNA"/>
</dbReference>
<dbReference type="OrthoDB" id="332676at2"/>
<protein>
    <submittedName>
        <fullName evidence="6">Hydrolase</fullName>
    </submittedName>
</protein>
<evidence type="ECO:0000256" key="2">
    <source>
        <dbReference type="ARBA" id="ARBA00022487"/>
    </source>
</evidence>
<keyword evidence="2" id="KW-0719">Serine esterase</keyword>
<reference evidence="6 7" key="1">
    <citation type="submission" date="2017-02" db="EMBL/GenBank/DDBJ databases">
        <title>Genomic diversity within the haloalkaliphilic genus Thioalkalivibrio.</title>
        <authorList>
            <person name="Ahn A.-C."/>
            <person name="Meier-Kolthoff J."/>
            <person name="Overmars L."/>
            <person name="Richter M."/>
            <person name="Woyke T."/>
            <person name="Sorokin D.Y."/>
            <person name="Muyzer G."/>
        </authorList>
    </citation>
    <scope>NUCLEOTIDE SEQUENCE [LARGE SCALE GENOMIC DNA]</scope>
    <source>
        <strain evidence="6 7">ALJD</strain>
    </source>
</reference>
<evidence type="ECO:0000313" key="6">
    <source>
        <dbReference type="EMBL" id="OOG21369.1"/>
    </source>
</evidence>
<dbReference type="InterPro" id="IPR000952">
    <property type="entry name" value="AB_hydrolase_4_CS"/>
</dbReference>
<evidence type="ECO:0000256" key="4">
    <source>
        <dbReference type="PIRSR" id="PIRSR005211-1"/>
    </source>
</evidence>
<feature type="active site" description="Charge relay system" evidence="4">
    <location>
        <position position="137"/>
    </location>
</feature>
<proteinExistence type="inferred from homology"/>
<dbReference type="PANTHER" id="PTHR10794">
    <property type="entry name" value="ABHYDROLASE DOMAIN-CONTAINING PROTEIN"/>
    <property type="match status" value="1"/>
</dbReference>
<dbReference type="InterPro" id="IPR050960">
    <property type="entry name" value="AB_hydrolase_4_sf"/>
</dbReference>
<dbReference type="PROSITE" id="PS01133">
    <property type="entry name" value="UPF0017"/>
    <property type="match status" value="1"/>
</dbReference>
<evidence type="ECO:0000256" key="3">
    <source>
        <dbReference type="ARBA" id="ARBA00022801"/>
    </source>
</evidence>
<gene>
    <name evidence="6" type="ORF">B1C78_16370</name>
</gene>
<dbReference type="NCBIfam" id="NF008218">
    <property type="entry name" value="PRK10985.1"/>
    <property type="match status" value="1"/>
</dbReference>
<dbReference type="SUPFAM" id="SSF53474">
    <property type="entry name" value="alpha/beta-Hydrolases"/>
    <property type="match status" value="1"/>
</dbReference>
<feature type="domain" description="AB hydrolase-1" evidence="5">
    <location>
        <begin position="57"/>
        <end position="295"/>
    </location>
</feature>
<dbReference type="InterPro" id="IPR012020">
    <property type="entry name" value="ABHD4"/>
</dbReference>
<organism evidence="6 7">
    <name type="scientific">Thioalkalivibrio denitrificans</name>
    <dbReference type="NCBI Taxonomy" id="108003"/>
    <lineage>
        <taxon>Bacteria</taxon>
        <taxon>Pseudomonadati</taxon>
        <taxon>Pseudomonadota</taxon>
        <taxon>Gammaproteobacteria</taxon>
        <taxon>Chromatiales</taxon>
        <taxon>Ectothiorhodospiraceae</taxon>
        <taxon>Thioalkalivibrio</taxon>
    </lineage>
</organism>
<sequence>MRVGADFRPAWWLPGPHLQTLIPNLLPRRGVRLRRERLELPDGDFLDLDWGPPRRGPVVVVLHGLEGSSRSPYAAGLIRRLAMAGYQGVVMHFRGCSGEPNRLPRAYSAGETADIAFVAGQLRTRLPDRSLGAIGVSLGGNALLRWLGEAGEAAPIDTAIAISVPFDLSQAALRMERGFSRVYQWYLVGRLKRAVASKCGRMPMPVDREKLPHLNDFRSFDDAVTAPLHGYRNVDDYYTRASSRQWLRGIRIPTLILHTENDPFMTPGVIPEAGELSDAIRLEVAAEGGHVGFMDSLGRRWLERRCVAWLEDTVGGS</sequence>
<dbReference type="GO" id="GO:0047372">
    <property type="term" value="F:monoacylglycerol lipase activity"/>
    <property type="evidence" value="ECO:0007669"/>
    <property type="project" value="TreeGrafter"/>
</dbReference>
<dbReference type="Gene3D" id="3.40.50.1820">
    <property type="entry name" value="alpha/beta hydrolase"/>
    <property type="match status" value="1"/>
</dbReference>
<dbReference type="InterPro" id="IPR029058">
    <property type="entry name" value="AB_hydrolase_fold"/>
</dbReference>
<dbReference type="Pfam" id="PF00561">
    <property type="entry name" value="Abhydrolase_1"/>
    <property type="match status" value="1"/>
</dbReference>
<comment type="caution">
    <text evidence="6">The sequence shown here is derived from an EMBL/GenBank/DDBJ whole genome shotgun (WGS) entry which is preliminary data.</text>
</comment>
<dbReference type="AlphaFoldDB" id="A0A1V3N8E9"/>
<feature type="active site" description="Charge relay system" evidence="4">
    <location>
        <position position="262"/>
    </location>
</feature>
<evidence type="ECO:0000256" key="1">
    <source>
        <dbReference type="ARBA" id="ARBA00010884"/>
    </source>
</evidence>
<dbReference type="PANTHER" id="PTHR10794:SF94">
    <property type="entry name" value="ESTERASE YHET-RELATED"/>
    <property type="match status" value="1"/>
</dbReference>
<dbReference type="Proteomes" id="UP000189462">
    <property type="component" value="Unassembled WGS sequence"/>
</dbReference>